<dbReference type="EMBL" id="JAXQNO010000004">
    <property type="protein sequence ID" value="KAK4799058.1"/>
    <property type="molecule type" value="Genomic_DNA"/>
</dbReference>
<keyword evidence="2" id="KW-0812">Transmembrane</keyword>
<keyword evidence="2" id="KW-1133">Transmembrane helix</keyword>
<accession>A0AAN7MUF4</accession>
<dbReference type="AlphaFoldDB" id="A0AAN7MUF4"/>
<feature type="compositionally biased region" description="Basic and acidic residues" evidence="1">
    <location>
        <begin position="82"/>
        <end position="92"/>
    </location>
</feature>
<evidence type="ECO:0000313" key="4">
    <source>
        <dbReference type="Proteomes" id="UP001346149"/>
    </source>
</evidence>
<feature type="region of interest" description="Disordered" evidence="1">
    <location>
        <begin position="35"/>
        <end position="108"/>
    </location>
</feature>
<name>A0AAN7MUF4_TRANT</name>
<reference evidence="3 4" key="1">
    <citation type="journal article" date="2023" name="Hortic Res">
        <title>Pangenome of water caltrop reveals structural variations and asymmetric subgenome divergence after allopolyploidization.</title>
        <authorList>
            <person name="Zhang X."/>
            <person name="Chen Y."/>
            <person name="Wang L."/>
            <person name="Yuan Y."/>
            <person name="Fang M."/>
            <person name="Shi L."/>
            <person name="Lu R."/>
            <person name="Comes H.P."/>
            <person name="Ma Y."/>
            <person name="Chen Y."/>
            <person name="Huang G."/>
            <person name="Zhou Y."/>
            <person name="Zheng Z."/>
            <person name="Qiu Y."/>
        </authorList>
    </citation>
    <scope>NUCLEOTIDE SEQUENCE [LARGE SCALE GENOMIC DNA]</scope>
    <source>
        <strain evidence="3">F231</strain>
    </source>
</reference>
<keyword evidence="4" id="KW-1185">Reference proteome</keyword>
<protein>
    <submittedName>
        <fullName evidence="3">Uncharacterized protein</fullName>
    </submittedName>
</protein>
<evidence type="ECO:0000256" key="2">
    <source>
        <dbReference type="SAM" id="Phobius"/>
    </source>
</evidence>
<organism evidence="3 4">
    <name type="scientific">Trapa natans</name>
    <name type="common">Water chestnut</name>
    <dbReference type="NCBI Taxonomy" id="22666"/>
    <lineage>
        <taxon>Eukaryota</taxon>
        <taxon>Viridiplantae</taxon>
        <taxon>Streptophyta</taxon>
        <taxon>Embryophyta</taxon>
        <taxon>Tracheophyta</taxon>
        <taxon>Spermatophyta</taxon>
        <taxon>Magnoliopsida</taxon>
        <taxon>eudicotyledons</taxon>
        <taxon>Gunneridae</taxon>
        <taxon>Pentapetalae</taxon>
        <taxon>rosids</taxon>
        <taxon>malvids</taxon>
        <taxon>Myrtales</taxon>
        <taxon>Lythraceae</taxon>
        <taxon>Trapa</taxon>
    </lineage>
</organism>
<dbReference type="Proteomes" id="UP001346149">
    <property type="component" value="Unassembled WGS sequence"/>
</dbReference>
<proteinExistence type="predicted"/>
<gene>
    <name evidence="3" type="ORF">SAY86_024423</name>
</gene>
<comment type="caution">
    <text evidence="3">The sequence shown here is derived from an EMBL/GenBank/DDBJ whole genome shotgun (WGS) entry which is preliminary data.</text>
</comment>
<sequence>MDQSPASPHPKIMKNSAVVIVLMMAISMLASAESGRVRLSGGSTRDGGGWVREGVGSRPSSSSGDEMVQRNDVRYPEGTTTDNHHNIPRESFGDWGGDGANSNKNGSG</sequence>
<evidence type="ECO:0000313" key="3">
    <source>
        <dbReference type="EMBL" id="KAK4799058.1"/>
    </source>
</evidence>
<keyword evidence="2" id="KW-0472">Membrane</keyword>
<feature type="transmembrane region" description="Helical" evidence="2">
    <location>
        <begin position="12"/>
        <end position="30"/>
    </location>
</feature>
<evidence type="ECO:0000256" key="1">
    <source>
        <dbReference type="SAM" id="MobiDB-lite"/>
    </source>
</evidence>